<name>A0A2G7FQE1_9EURO</name>
<comment type="similarity">
    <text evidence="2 7">Belongs to the major facilitator superfamily. Sugar transporter (TC 2.A.1.1) family.</text>
</comment>
<dbReference type="SUPFAM" id="SSF103473">
    <property type="entry name" value="MFS general substrate transporter"/>
    <property type="match status" value="1"/>
</dbReference>
<keyword evidence="4 8" id="KW-0812">Transmembrane</keyword>
<evidence type="ECO:0000256" key="3">
    <source>
        <dbReference type="ARBA" id="ARBA00022448"/>
    </source>
</evidence>
<keyword evidence="10" id="KW-0762">Sugar transport</keyword>
<evidence type="ECO:0000256" key="8">
    <source>
        <dbReference type="SAM" id="Phobius"/>
    </source>
</evidence>
<sequence length="486" mass="53451">MWSLRQTKLIRPPAGIDPSAPRERDPWYVYKLAAFVSLGALLFGYDQGVMGVIVADQRFKDLMRPKNSWVTGAIVSMYDVGCFIGAMSTGSLSDRYGRERMLAIASVVFVIGAVLQAASYTVVQIIIGRIVLGYGVGGCAAGVPLYQSEIAPPTLRGRLIGIEQMVLCTGELCAFWMNYGFNYLSTKDWWRIPLAIQILPAIVLGIGCWFWVLPSPRWLVTQDRHDCAREVLIRLHGPEAAAAELEQIQETMRLEKHTKASWTGMFKIPILRLTLLGCGIQGFQQVTGTNSILYYTPTLFEKGGITDPRTANLATGGVGIALMMLAMVGIAVLQWHAGENPGSKGNYAIVVFPYLFYIFFNISWGVAAWTYPSEIFPLSMRAKGNALATSANWTMCYIVAQASPPVADAIGWGLYVVYAAICVIALIFVRFALVETRNRSLEDMNRLFRLEGYFAEGEAAAAEEIFVAKNASAEHLEESTNFAGPS</sequence>
<dbReference type="EMBL" id="NEXV01000493">
    <property type="protein sequence ID" value="PIG82783.1"/>
    <property type="molecule type" value="Genomic_DNA"/>
</dbReference>
<dbReference type="PRINTS" id="PR00171">
    <property type="entry name" value="SUGRTRNSPORT"/>
</dbReference>
<reference evidence="10 11" key="1">
    <citation type="submission" date="2017-05" db="EMBL/GenBank/DDBJ databases">
        <title>Genome sequence for an aflatoxigenic pathogen of Argentinian peanut, Aspergillus arachidicola.</title>
        <authorList>
            <person name="Moore G."/>
            <person name="Beltz S.B."/>
            <person name="Mack B.M."/>
        </authorList>
    </citation>
    <scope>NUCLEOTIDE SEQUENCE [LARGE SCALE GENOMIC DNA]</scope>
    <source>
        <strain evidence="10 11">CBS 117610</strain>
    </source>
</reference>
<feature type="transmembrane region" description="Helical" evidence="8">
    <location>
        <begin position="101"/>
        <end position="120"/>
    </location>
</feature>
<feature type="transmembrane region" description="Helical" evidence="8">
    <location>
        <begin position="28"/>
        <end position="45"/>
    </location>
</feature>
<comment type="subcellular location">
    <subcellularLocation>
        <location evidence="1">Membrane</location>
        <topology evidence="1">Multi-pass membrane protein</topology>
    </subcellularLocation>
</comment>
<evidence type="ECO:0000256" key="7">
    <source>
        <dbReference type="RuleBase" id="RU003346"/>
    </source>
</evidence>
<evidence type="ECO:0000259" key="9">
    <source>
        <dbReference type="PROSITE" id="PS50850"/>
    </source>
</evidence>
<dbReference type="PROSITE" id="PS50850">
    <property type="entry name" value="MFS"/>
    <property type="match status" value="1"/>
</dbReference>
<evidence type="ECO:0000256" key="5">
    <source>
        <dbReference type="ARBA" id="ARBA00022989"/>
    </source>
</evidence>
<dbReference type="PANTHER" id="PTHR48022:SF2">
    <property type="entry name" value="PLASTIDIC GLUCOSE TRANSPORTER 4"/>
    <property type="match status" value="1"/>
</dbReference>
<comment type="caution">
    <text evidence="10">The sequence shown here is derived from an EMBL/GenBank/DDBJ whole genome shotgun (WGS) entry which is preliminary data.</text>
</comment>
<dbReference type="PANTHER" id="PTHR48022">
    <property type="entry name" value="PLASTIDIC GLUCOSE TRANSPORTER 4"/>
    <property type="match status" value="1"/>
</dbReference>
<dbReference type="InterPro" id="IPR005828">
    <property type="entry name" value="MFS_sugar_transport-like"/>
</dbReference>
<feature type="transmembrane region" description="Helical" evidence="8">
    <location>
        <begin position="311"/>
        <end position="335"/>
    </location>
</feature>
<feature type="transmembrane region" description="Helical" evidence="8">
    <location>
        <begin position="189"/>
        <end position="212"/>
    </location>
</feature>
<dbReference type="AlphaFoldDB" id="A0A2G7FQE1"/>
<evidence type="ECO:0000256" key="4">
    <source>
        <dbReference type="ARBA" id="ARBA00022692"/>
    </source>
</evidence>
<dbReference type="InterPro" id="IPR036259">
    <property type="entry name" value="MFS_trans_sf"/>
</dbReference>
<gene>
    <name evidence="10" type="ORF">AARAC_005133</name>
</gene>
<dbReference type="Proteomes" id="UP000231358">
    <property type="component" value="Unassembled WGS sequence"/>
</dbReference>
<dbReference type="Gene3D" id="1.20.1250.20">
    <property type="entry name" value="MFS general substrate transporter like domains"/>
    <property type="match status" value="1"/>
</dbReference>
<keyword evidence="3 7" id="KW-0813">Transport</keyword>
<dbReference type="NCBIfam" id="TIGR00879">
    <property type="entry name" value="SP"/>
    <property type="match status" value="1"/>
</dbReference>
<feature type="transmembrane region" description="Helical" evidence="8">
    <location>
        <begin position="69"/>
        <end position="89"/>
    </location>
</feature>
<protein>
    <submittedName>
        <fullName evidence="10">Sugar transporter</fullName>
    </submittedName>
</protein>
<organism evidence="10 11">
    <name type="scientific">Aspergillus arachidicola</name>
    <dbReference type="NCBI Taxonomy" id="656916"/>
    <lineage>
        <taxon>Eukaryota</taxon>
        <taxon>Fungi</taxon>
        <taxon>Dikarya</taxon>
        <taxon>Ascomycota</taxon>
        <taxon>Pezizomycotina</taxon>
        <taxon>Eurotiomycetes</taxon>
        <taxon>Eurotiomycetidae</taxon>
        <taxon>Eurotiales</taxon>
        <taxon>Aspergillaceae</taxon>
        <taxon>Aspergillus</taxon>
        <taxon>Aspergillus subgen. Circumdati</taxon>
    </lineage>
</organism>
<feature type="transmembrane region" description="Helical" evidence="8">
    <location>
        <begin position="126"/>
        <end position="146"/>
    </location>
</feature>
<feature type="domain" description="Major facilitator superfamily (MFS) profile" evidence="9">
    <location>
        <begin position="32"/>
        <end position="437"/>
    </location>
</feature>
<proteinExistence type="inferred from homology"/>
<dbReference type="Pfam" id="PF00083">
    <property type="entry name" value="Sugar_tr"/>
    <property type="match status" value="1"/>
</dbReference>
<keyword evidence="5 8" id="KW-1133">Transmembrane helix</keyword>
<feature type="transmembrane region" description="Helical" evidence="8">
    <location>
        <begin position="347"/>
        <end position="370"/>
    </location>
</feature>
<dbReference type="GO" id="GO:0016020">
    <property type="term" value="C:membrane"/>
    <property type="evidence" value="ECO:0007669"/>
    <property type="project" value="UniProtKB-SubCell"/>
</dbReference>
<keyword evidence="6 8" id="KW-0472">Membrane</keyword>
<feature type="transmembrane region" description="Helical" evidence="8">
    <location>
        <begin position="158"/>
        <end position="177"/>
    </location>
</feature>
<dbReference type="InterPro" id="IPR020846">
    <property type="entry name" value="MFS_dom"/>
</dbReference>
<evidence type="ECO:0000256" key="2">
    <source>
        <dbReference type="ARBA" id="ARBA00010992"/>
    </source>
</evidence>
<evidence type="ECO:0000313" key="10">
    <source>
        <dbReference type="EMBL" id="PIG82783.1"/>
    </source>
</evidence>
<evidence type="ECO:0000256" key="1">
    <source>
        <dbReference type="ARBA" id="ARBA00004141"/>
    </source>
</evidence>
<accession>A0A2G7FQE1</accession>
<dbReference type="InterPro" id="IPR050360">
    <property type="entry name" value="MFS_Sugar_Transporters"/>
</dbReference>
<feature type="transmembrane region" description="Helical" evidence="8">
    <location>
        <begin position="382"/>
        <end position="400"/>
    </location>
</feature>
<evidence type="ECO:0000313" key="11">
    <source>
        <dbReference type="Proteomes" id="UP000231358"/>
    </source>
</evidence>
<dbReference type="InterPro" id="IPR003663">
    <property type="entry name" value="Sugar/inositol_transpt"/>
</dbReference>
<feature type="transmembrane region" description="Helical" evidence="8">
    <location>
        <begin position="412"/>
        <end position="433"/>
    </location>
</feature>
<keyword evidence="11" id="KW-1185">Reference proteome</keyword>
<dbReference type="GO" id="GO:0005351">
    <property type="term" value="F:carbohydrate:proton symporter activity"/>
    <property type="evidence" value="ECO:0007669"/>
    <property type="project" value="TreeGrafter"/>
</dbReference>
<evidence type="ECO:0000256" key="6">
    <source>
        <dbReference type="ARBA" id="ARBA00023136"/>
    </source>
</evidence>